<dbReference type="Pfam" id="PF20254">
    <property type="entry name" value="DMFA2_C"/>
    <property type="match status" value="1"/>
</dbReference>
<name>A0AA41UCV9_9HYPH</name>
<dbReference type="EMBL" id="JALAZD010000003">
    <property type="protein sequence ID" value="MCI0128770.1"/>
    <property type="molecule type" value="Genomic_DNA"/>
</dbReference>
<dbReference type="Proteomes" id="UP001156140">
    <property type="component" value="Unassembled WGS sequence"/>
</dbReference>
<evidence type="ECO:0000256" key="1">
    <source>
        <dbReference type="SAM" id="MobiDB-lite"/>
    </source>
</evidence>
<proteinExistence type="predicted"/>
<dbReference type="Pfam" id="PF13313">
    <property type="entry name" value="DUF4082"/>
    <property type="match status" value="4"/>
</dbReference>
<organism evidence="5 6">
    <name type="scientific">Paradevosia shaoguanensis</name>
    <dbReference type="NCBI Taxonomy" id="1335043"/>
    <lineage>
        <taxon>Bacteria</taxon>
        <taxon>Pseudomonadati</taxon>
        <taxon>Pseudomonadota</taxon>
        <taxon>Alphaproteobacteria</taxon>
        <taxon>Hyphomicrobiales</taxon>
        <taxon>Devosiaceae</taxon>
        <taxon>Paradevosia</taxon>
    </lineage>
</organism>
<protein>
    <submittedName>
        <fullName evidence="5">DUF4082 domain-containing protein</fullName>
    </submittedName>
</protein>
<dbReference type="InterPro" id="IPR013783">
    <property type="entry name" value="Ig-like_fold"/>
</dbReference>
<feature type="region of interest" description="Disordered" evidence="1">
    <location>
        <begin position="1"/>
        <end position="49"/>
    </location>
</feature>
<dbReference type="InterPro" id="IPR025141">
    <property type="entry name" value="DUF4082"/>
</dbReference>
<feature type="compositionally biased region" description="Polar residues" evidence="1">
    <location>
        <begin position="64"/>
        <end position="79"/>
    </location>
</feature>
<evidence type="ECO:0000259" key="4">
    <source>
        <dbReference type="Pfam" id="PF20254"/>
    </source>
</evidence>
<feature type="domain" description="DUF4082" evidence="2">
    <location>
        <begin position="798"/>
        <end position="935"/>
    </location>
</feature>
<dbReference type="InterPro" id="IPR014756">
    <property type="entry name" value="Ig_E-set"/>
</dbReference>
<feature type="compositionally biased region" description="Low complexity" evidence="1">
    <location>
        <begin position="22"/>
        <end position="48"/>
    </location>
</feature>
<evidence type="ECO:0000313" key="6">
    <source>
        <dbReference type="Proteomes" id="UP001156140"/>
    </source>
</evidence>
<evidence type="ECO:0000259" key="3">
    <source>
        <dbReference type="Pfam" id="PF17892"/>
    </source>
</evidence>
<dbReference type="InterPro" id="IPR041690">
    <property type="entry name" value="Cadherin_5"/>
</dbReference>
<dbReference type="Gene3D" id="2.60.40.10">
    <property type="entry name" value="Immunoglobulins"/>
    <property type="match status" value="1"/>
</dbReference>
<dbReference type="NCBIfam" id="NF012211">
    <property type="entry name" value="tand_rpt_95"/>
    <property type="match status" value="3"/>
</dbReference>
<reference evidence="5" key="1">
    <citation type="submission" date="2022-03" db="EMBL/GenBank/DDBJ databases">
        <title>The complete genome sequence of a Methyloterrigena soli.</title>
        <authorList>
            <person name="Zi Z."/>
        </authorList>
    </citation>
    <scope>NUCLEOTIDE SEQUENCE</scope>
    <source>
        <strain evidence="5">M48</strain>
    </source>
</reference>
<dbReference type="Gene3D" id="2.60.40.2810">
    <property type="match status" value="3"/>
</dbReference>
<dbReference type="Pfam" id="PF17957">
    <property type="entry name" value="Big_7"/>
    <property type="match status" value="1"/>
</dbReference>
<comment type="caution">
    <text evidence="5">The sequence shown here is derived from an EMBL/GenBank/DDBJ whole genome shotgun (WGS) entry which is preliminary data.</text>
</comment>
<accession>A0AA41UCV9</accession>
<feature type="region of interest" description="Disordered" evidence="1">
    <location>
        <begin position="64"/>
        <end position="89"/>
    </location>
</feature>
<feature type="domain" description="DUF4082" evidence="2">
    <location>
        <begin position="1319"/>
        <end position="1455"/>
    </location>
</feature>
<keyword evidence="6" id="KW-1185">Reference proteome</keyword>
<feature type="domain" description="Cadherin-like" evidence="3">
    <location>
        <begin position="1463"/>
        <end position="1559"/>
    </location>
</feature>
<sequence>MLKRGGKDDDEFLSISGGGLGAPAPDTAAPKAPSDPAPSASSSASAASGGTDVPLILQLFGQTASSSGTDGQSKDSSYAPQGGQASGSMGGGGVVLTALTVDAAAISLPDAVSFDAMAGAMAKTVSLNIELSPAPDATGSDGAAPLTALAATPQSVTALSGGTSTTTTLNRIALENLKQGTPREVWALRSDIGDANIQGFATEISTNVGGTVSFKIATDSTHYRLEIYRMGYYGGDGARLVDVVDKQLSSAQIQPHPIVDASIGLIDAGNWSVSASWDIPADAVSGVYFAKLVREDGTAGENIIPFVVRDDSSHSDIVFQTSDTTWQAYNPWGGSNLYGGTTPLNPADMIAYMPPNCGCGLGAIGRGYAVSYNRPIITNTSTGFLAAGPQDFVFSEEFPAIQWLEQNGYDVSYVSGVDVARSQGLLLNHQVYLSVGHDEYWSGEQRANVTAARDAGVNLAFWGGNDCYWKVQWNESIDGNGTPYRTMTCYKDTWANTDINPAAGSTATWRDTRFADPGQEPENSLIGTMFSVDSWRTDTISIPYEMTQLRFWRNTAISNTLPGQSGQLVNGLLGYEWNSDVDNGFRPAGLINLSLSNIAVDTYLLDYGNTVGPGNATHSLTMYRDQQSGALVFSAGSVMWSWGLNAQHELEGVPVDPNVQQAMVNMFADMGVQPTTLDASLMLASQSTDHQAPVASVTSPQAGAAYTEGQRFTITGTAQDLGGGRVAGIEVSVDGGTTWRKADGTTNWSYTWIAQASGTYSIVARATDDSLNIGAASTGTQIQVTLPSTSSLWTYANKPVNALEYERNSVELGVKFSAATGGTIDGIRFYKGPLNIGTHTGSLWTSTGTLLATGTFSNESSGGWQTLMFTTPITVQAGQLYIASYHTSGYYSADTGYFNTTYQSGLLSSPIGAGVYVYGTGGDFPGQSSDTNYWVDVVFTSTAVNTVPVAHDDNVRGGWNVPLVLSAAQLLGNDTDADGDALRILSVGNATHGTVAFDSVNNAVTYTPDSGYSGAGTFTYTISDGRGGTSTATVNVDVKQGIVGASLFSAANAPSGPPQQDPGAVELGVKFTVSMDGTITGIRYYKSAQDTGTHTGSLWTSTGVLLATATFSNETVSGWQTLTFANPISVTANTTYVASYHSNGYYVADGGYFNANHTSGPLTALSSATAGGNGVFTYGSTSQFPTGTYGAANYWVDVTFDSLTGGNHNPVAANDSGFNTNTNTPIVIAVSSLLANDHDADGDPLTVTGVSGASHGSVSFDAVAGTVTFTPDAGYFGAGGFSYTVSDGKGGTASAAVEVQVTSATSGTTLFGASDGSSAAQSGDPGAVELGVKFLVSATGTITGIRYYKSAQDSGTHTGSLWTSTGTLLASATFANESSSGWQMVYFSSPVTVSAGTTYVASFHSNGYYVATNNYFATDHTSGALTAPAGSNGVYAYGSTSQFPTQSYSNSNYWVDVVYQQAVNSNPVANNDTGLTAVQNSALVIAANTLLANDTDADGDPLSITGVSGANHGSVSYNAVNKTITFTPDSGYAGAANFTYAISDGRGGTSSATVSLQVEAQQSGAGQSLFADTAAPTQFYQDNTPVQLGMTFQADVAGTITGIRFYKAANDNGPHTANLWTSTGTQLASATTTSESASGWQTVMLTQPVSISANTQYVVSYGSQGTYGATGDFFSAQLTSGHLSAPSGANGLYAYGTGDVFPTSSFNKTNYYVDVIFQPLAA</sequence>
<dbReference type="InterPro" id="IPR046540">
    <property type="entry name" value="DMFA2_C"/>
</dbReference>
<feature type="domain" description="N,N-dimethylformamidase beta subunit-like C-terminal" evidence="4">
    <location>
        <begin position="225"/>
        <end position="645"/>
    </location>
</feature>
<feature type="domain" description="DUF4082" evidence="2">
    <location>
        <begin position="1575"/>
        <end position="1713"/>
    </location>
</feature>
<gene>
    <name evidence="5" type="ORF">ML536_18205</name>
</gene>
<feature type="domain" description="Cadherin-like" evidence="3">
    <location>
        <begin position="944"/>
        <end position="1039"/>
    </location>
</feature>
<dbReference type="RefSeq" id="WP_281736851.1">
    <property type="nucleotide sequence ID" value="NZ_JAKETQ010000003.1"/>
</dbReference>
<dbReference type="SUPFAM" id="SSF81296">
    <property type="entry name" value="E set domains"/>
    <property type="match status" value="1"/>
</dbReference>
<feature type="domain" description="Cadherin-like" evidence="3">
    <location>
        <begin position="1207"/>
        <end position="1302"/>
    </location>
</feature>
<evidence type="ECO:0000259" key="2">
    <source>
        <dbReference type="Pfam" id="PF13313"/>
    </source>
</evidence>
<feature type="domain" description="DUF4082" evidence="2">
    <location>
        <begin position="1053"/>
        <end position="1196"/>
    </location>
</feature>
<dbReference type="Pfam" id="PF17892">
    <property type="entry name" value="Cadherin_5"/>
    <property type="match status" value="3"/>
</dbReference>
<evidence type="ECO:0000313" key="5">
    <source>
        <dbReference type="EMBL" id="MCI0128770.1"/>
    </source>
</evidence>